<dbReference type="PANTHER" id="PTHR19432:SF35">
    <property type="entry name" value="SOLUTE CARRIER FAMILY 45 MEMBER 3 ISOFORM X1"/>
    <property type="match status" value="1"/>
</dbReference>
<evidence type="ECO:0000256" key="5">
    <source>
        <dbReference type="ARBA" id="ARBA00023136"/>
    </source>
</evidence>
<keyword evidence="5 6" id="KW-0472">Membrane</keyword>
<evidence type="ECO:0000256" key="4">
    <source>
        <dbReference type="ARBA" id="ARBA00022989"/>
    </source>
</evidence>
<name>A0A9P7N536_9HYPO</name>
<sequence>MPPLLVHRPRHTQSTPWQQMEIPKAKSPNLSTRYLLLMTCGMGGLQVIWSVVLANGTTHIISLGASKAWTPLIWLIAPLCGIFVQPLVGILSDRVETGFGRRRPLIALGSMGAVLSMNLFAWAADIAAVLSRPSQSETHDKQAAVSIVVATVGFLALQVSLQPVQMGFRALVVDKVDADQQIHANTWTSCWIGVGNIIGHLAGSLELDTFQSINRFQILTAIACVCLLSTTILCCAAVQETTCTLQSPRAGAPRARGTNLDSAQSSVSTHMDTTKYRMGSRLGSATYLVFSMAALLTNSLLPWLIGSRLVNARGLTATCRIPWAVCQALFALCMCLQVVVESWIVSATLIACTGISWAMVQGIPFAVIGEVLATDDTKGEHKAQMGAILGLHNVAISLPQILSAMVGSGLLFVAEAVESENGTAWILGMGSLPAMAATYFTAVDGFA</sequence>
<feature type="transmembrane region" description="Helical" evidence="6">
    <location>
        <begin position="72"/>
        <end position="92"/>
    </location>
</feature>
<evidence type="ECO:0000256" key="6">
    <source>
        <dbReference type="SAM" id="Phobius"/>
    </source>
</evidence>
<feature type="transmembrane region" description="Helical" evidence="6">
    <location>
        <begin position="218"/>
        <end position="239"/>
    </location>
</feature>
<evidence type="ECO:0008006" key="9">
    <source>
        <dbReference type="Google" id="ProtNLM"/>
    </source>
</evidence>
<keyword evidence="3 6" id="KW-0812">Transmembrane</keyword>
<comment type="caution">
    <text evidence="7">The sequence shown here is derived from an EMBL/GenBank/DDBJ whole genome shotgun (WGS) entry which is preliminary data.</text>
</comment>
<evidence type="ECO:0000256" key="3">
    <source>
        <dbReference type="ARBA" id="ARBA00022692"/>
    </source>
</evidence>
<feature type="transmembrane region" description="Helical" evidence="6">
    <location>
        <begin position="317"/>
        <end position="340"/>
    </location>
</feature>
<comment type="subcellular location">
    <subcellularLocation>
        <location evidence="1">Membrane</location>
        <topology evidence="1">Multi-pass membrane protein</topology>
    </subcellularLocation>
</comment>
<dbReference type="Gene3D" id="1.20.1250.20">
    <property type="entry name" value="MFS general substrate transporter like domains"/>
    <property type="match status" value="1"/>
</dbReference>
<evidence type="ECO:0000256" key="2">
    <source>
        <dbReference type="ARBA" id="ARBA00022448"/>
    </source>
</evidence>
<feature type="transmembrane region" description="Helical" evidence="6">
    <location>
        <begin position="143"/>
        <end position="161"/>
    </location>
</feature>
<dbReference type="AlphaFoldDB" id="A0A9P7N536"/>
<evidence type="ECO:0000256" key="1">
    <source>
        <dbReference type="ARBA" id="ARBA00004141"/>
    </source>
</evidence>
<reference evidence="7" key="1">
    <citation type="journal article" date="2020" name="bioRxiv">
        <title>Whole genome comparisons of ergot fungi reveals the divergence and evolution of species within the genus Claviceps are the result of varying mechanisms driving genome evolution and host range expansion.</title>
        <authorList>
            <person name="Wyka S.A."/>
            <person name="Mondo S.J."/>
            <person name="Liu M."/>
            <person name="Dettman J."/>
            <person name="Nalam V."/>
            <person name="Broders K.D."/>
        </authorList>
    </citation>
    <scope>NUCLEOTIDE SEQUENCE</scope>
    <source>
        <strain evidence="7">CCC 602</strain>
    </source>
</reference>
<feature type="transmembrane region" description="Helical" evidence="6">
    <location>
        <begin position="389"/>
        <end position="412"/>
    </location>
</feature>
<gene>
    <name evidence="7" type="ORF">E4U43_003194</name>
</gene>
<feature type="transmembrane region" description="Helical" evidence="6">
    <location>
        <begin position="346"/>
        <end position="368"/>
    </location>
</feature>
<dbReference type="EMBL" id="SRPW01002211">
    <property type="protein sequence ID" value="KAG5994685.1"/>
    <property type="molecule type" value="Genomic_DNA"/>
</dbReference>
<keyword evidence="2" id="KW-0813">Transport</keyword>
<dbReference type="GO" id="GO:0005886">
    <property type="term" value="C:plasma membrane"/>
    <property type="evidence" value="ECO:0007669"/>
    <property type="project" value="TreeGrafter"/>
</dbReference>
<dbReference type="Proteomes" id="UP000748025">
    <property type="component" value="Unassembled WGS sequence"/>
</dbReference>
<feature type="transmembrane region" description="Helical" evidence="6">
    <location>
        <begin position="424"/>
        <end position="443"/>
    </location>
</feature>
<dbReference type="OrthoDB" id="28755at2759"/>
<proteinExistence type="predicted"/>
<keyword evidence="4 6" id="KW-1133">Transmembrane helix</keyword>
<dbReference type="Pfam" id="PF13347">
    <property type="entry name" value="MFS_2"/>
    <property type="match status" value="1"/>
</dbReference>
<protein>
    <recommendedName>
        <fullName evidence="9">Sucrose transporter SUT1D</fullName>
    </recommendedName>
</protein>
<dbReference type="InterPro" id="IPR036259">
    <property type="entry name" value="MFS_trans_sf"/>
</dbReference>
<dbReference type="GO" id="GO:0008506">
    <property type="term" value="F:sucrose:proton symporter activity"/>
    <property type="evidence" value="ECO:0007669"/>
    <property type="project" value="TreeGrafter"/>
</dbReference>
<evidence type="ECO:0000313" key="8">
    <source>
        <dbReference type="Proteomes" id="UP000748025"/>
    </source>
</evidence>
<feature type="transmembrane region" description="Helical" evidence="6">
    <location>
        <begin position="34"/>
        <end position="52"/>
    </location>
</feature>
<dbReference type="SUPFAM" id="SSF103473">
    <property type="entry name" value="MFS general substrate transporter"/>
    <property type="match status" value="1"/>
</dbReference>
<evidence type="ECO:0000313" key="7">
    <source>
        <dbReference type="EMBL" id="KAG5994685.1"/>
    </source>
</evidence>
<accession>A0A9P7N536</accession>
<organism evidence="7 8">
    <name type="scientific">Claviceps pusilla</name>
    <dbReference type="NCBI Taxonomy" id="123648"/>
    <lineage>
        <taxon>Eukaryota</taxon>
        <taxon>Fungi</taxon>
        <taxon>Dikarya</taxon>
        <taxon>Ascomycota</taxon>
        <taxon>Pezizomycotina</taxon>
        <taxon>Sordariomycetes</taxon>
        <taxon>Hypocreomycetidae</taxon>
        <taxon>Hypocreales</taxon>
        <taxon>Clavicipitaceae</taxon>
        <taxon>Claviceps</taxon>
    </lineage>
</organism>
<keyword evidence="8" id="KW-1185">Reference proteome</keyword>
<dbReference type="PANTHER" id="PTHR19432">
    <property type="entry name" value="SUGAR TRANSPORTER"/>
    <property type="match status" value="1"/>
</dbReference>
<feature type="transmembrane region" description="Helical" evidence="6">
    <location>
        <begin position="285"/>
        <end position="305"/>
    </location>
</feature>
<feature type="transmembrane region" description="Helical" evidence="6">
    <location>
        <begin position="104"/>
        <end position="123"/>
    </location>
</feature>